<gene>
    <name evidence="1" type="ORF">BD809_10738</name>
</gene>
<protein>
    <recommendedName>
        <fullName evidence="3">SpoIIAA-like protein</fullName>
    </recommendedName>
</protein>
<dbReference type="OrthoDB" id="1144611at2"/>
<evidence type="ECO:0000313" key="2">
    <source>
        <dbReference type="Proteomes" id="UP000324376"/>
    </source>
</evidence>
<accession>A0A5S5BYN4</accession>
<dbReference type="EMBL" id="VNHU01000007">
    <property type="protein sequence ID" value="TYP72154.1"/>
    <property type="molecule type" value="Genomic_DNA"/>
</dbReference>
<evidence type="ECO:0008006" key="3">
    <source>
        <dbReference type="Google" id="ProtNLM"/>
    </source>
</evidence>
<comment type="caution">
    <text evidence="1">The sequence shown here is derived from an EMBL/GenBank/DDBJ whole genome shotgun (WGS) entry which is preliminary data.</text>
</comment>
<dbReference type="RefSeq" id="WP_148783041.1">
    <property type="nucleotide sequence ID" value="NZ_VNHU01000007.1"/>
</dbReference>
<keyword evidence="2" id="KW-1185">Reference proteome</keyword>
<reference evidence="1 2" key="1">
    <citation type="submission" date="2019-07" db="EMBL/GenBank/DDBJ databases">
        <title>Genomic Encyclopedia of Archaeal and Bacterial Type Strains, Phase II (KMG-II): from individual species to whole genera.</title>
        <authorList>
            <person name="Goeker M."/>
        </authorList>
    </citation>
    <scope>NUCLEOTIDE SEQUENCE [LARGE SCALE GENOMIC DNA]</scope>
    <source>
        <strain evidence="1 2">DSM 17527</strain>
    </source>
</reference>
<organism evidence="1 2">
    <name type="scientific">Aquimarina intermedia</name>
    <dbReference type="NCBI Taxonomy" id="350814"/>
    <lineage>
        <taxon>Bacteria</taxon>
        <taxon>Pseudomonadati</taxon>
        <taxon>Bacteroidota</taxon>
        <taxon>Flavobacteriia</taxon>
        <taxon>Flavobacteriales</taxon>
        <taxon>Flavobacteriaceae</taxon>
        <taxon>Aquimarina</taxon>
    </lineage>
</organism>
<proteinExistence type="predicted"/>
<dbReference type="Proteomes" id="UP000324376">
    <property type="component" value="Unassembled WGS sequence"/>
</dbReference>
<sequence length="143" mass="16878">MQYLKDTIFYQEAIQEINYDFGNYYLFETFVIGEVNEDVVYTWKHHGKKVVEELSHIYDNNGKNLVYITNRVNAYSVVPSDWINFFRLSYSLRAYAVVSNNPTTLFNSALEKLFMRSRMKKFKSLEEAIVWAKNLASEDKKTA</sequence>
<dbReference type="AlphaFoldDB" id="A0A5S5BYN4"/>
<name>A0A5S5BYN4_9FLAO</name>
<evidence type="ECO:0000313" key="1">
    <source>
        <dbReference type="EMBL" id="TYP72154.1"/>
    </source>
</evidence>